<feature type="compositionally biased region" description="Low complexity" evidence="1">
    <location>
        <begin position="309"/>
        <end position="318"/>
    </location>
</feature>
<reference evidence="2" key="1">
    <citation type="submission" date="2013-07" db="EMBL/GenBank/DDBJ databases">
        <authorList>
            <consortium name="The Broad Institute Genome Sequencing Platform"/>
            <person name="Cuomo C."/>
            <person name="Litvintseva A."/>
            <person name="Chen Y."/>
            <person name="Heitman J."/>
            <person name="Sun S."/>
            <person name="Springer D."/>
            <person name="Dromer F."/>
            <person name="Young S.K."/>
            <person name="Zeng Q."/>
            <person name="Gargeya S."/>
            <person name="Fitzgerald M."/>
            <person name="Abouelleil A."/>
            <person name="Alvarado L."/>
            <person name="Berlin A.M."/>
            <person name="Chapman S.B."/>
            <person name="Dewar J."/>
            <person name="Goldberg J."/>
            <person name="Griggs A."/>
            <person name="Gujja S."/>
            <person name="Hansen M."/>
            <person name="Howarth C."/>
            <person name="Imamovic A."/>
            <person name="Larimer J."/>
            <person name="McCowan C."/>
            <person name="Murphy C."/>
            <person name="Pearson M."/>
            <person name="Priest M."/>
            <person name="Roberts A."/>
            <person name="Saif S."/>
            <person name="Shea T."/>
            <person name="Sykes S."/>
            <person name="Wortman J."/>
            <person name="Nusbaum C."/>
            <person name="Birren B."/>
        </authorList>
    </citation>
    <scope>NUCLEOTIDE SEQUENCE</scope>
    <source>
        <strain evidence="2">CBS 10118</strain>
    </source>
</reference>
<evidence type="ECO:0000313" key="2">
    <source>
        <dbReference type="EMBL" id="WVW78564.1"/>
    </source>
</evidence>
<dbReference type="Proteomes" id="UP000092730">
    <property type="component" value="Chromosome 1"/>
</dbReference>
<dbReference type="KEGG" id="kbi:30208292"/>
<organism evidence="2 3">
    <name type="scientific">Kwoniella bestiolae CBS 10118</name>
    <dbReference type="NCBI Taxonomy" id="1296100"/>
    <lineage>
        <taxon>Eukaryota</taxon>
        <taxon>Fungi</taxon>
        <taxon>Dikarya</taxon>
        <taxon>Basidiomycota</taxon>
        <taxon>Agaricomycotina</taxon>
        <taxon>Tremellomycetes</taxon>
        <taxon>Tremellales</taxon>
        <taxon>Cryptococcaceae</taxon>
        <taxon>Kwoniella</taxon>
    </lineage>
</organism>
<accession>A0AAJ8K0B1</accession>
<dbReference type="RefSeq" id="XP_065725165.1">
    <property type="nucleotide sequence ID" value="XM_065869093.1"/>
</dbReference>
<gene>
    <name evidence="2" type="ORF">I302_100520</name>
</gene>
<evidence type="ECO:0000256" key="1">
    <source>
        <dbReference type="SAM" id="MobiDB-lite"/>
    </source>
</evidence>
<feature type="region of interest" description="Disordered" evidence="1">
    <location>
        <begin position="378"/>
        <end position="409"/>
    </location>
</feature>
<reference evidence="2" key="2">
    <citation type="submission" date="2024-02" db="EMBL/GenBank/DDBJ databases">
        <title>Comparative genomics of Cryptococcus and Kwoniella reveals pathogenesis evolution and contrasting modes of karyotype evolution via chromosome fusion or intercentromeric recombination.</title>
        <authorList>
            <person name="Coelho M.A."/>
            <person name="David-Palma M."/>
            <person name="Shea T."/>
            <person name="Bowers K."/>
            <person name="McGinley-Smith S."/>
            <person name="Mohammad A.W."/>
            <person name="Gnirke A."/>
            <person name="Yurkov A.M."/>
            <person name="Nowrousian M."/>
            <person name="Sun S."/>
            <person name="Cuomo C.A."/>
            <person name="Heitman J."/>
        </authorList>
    </citation>
    <scope>NUCLEOTIDE SEQUENCE</scope>
    <source>
        <strain evidence="2">CBS 10118</strain>
    </source>
</reference>
<feature type="compositionally biased region" description="Basic and acidic residues" evidence="1">
    <location>
        <begin position="384"/>
        <end position="409"/>
    </location>
</feature>
<feature type="compositionally biased region" description="Basic and acidic residues" evidence="1">
    <location>
        <begin position="235"/>
        <end position="245"/>
    </location>
</feature>
<feature type="region of interest" description="Disordered" evidence="1">
    <location>
        <begin position="1"/>
        <end position="39"/>
    </location>
</feature>
<feature type="compositionally biased region" description="Polar residues" evidence="1">
    <location>
        <begin position="8"/>
        <end position="28"/>
    </location>
</feature>
<evidence type="ECO:0000313" key="3">
    <source>
        <dbReference type="Proteomes" id="UP000092730"/>
    </source>
</evidence>
<dbReference type="AlphaFoldDB" id="A0AAJ8K0B1"/>
<feature type="region of interest" description="Disordered" evidence="1">
    <location>
        <begin position="289"/>
        <end position="334"/>
    </location>
</feature>
<feature type="compositionally biased region" description="Basic and acidic residues" evidence="1">
    <location>
        <begin position="491"/>
        <end position="517"/>
    </location>
</feature>
<dbReference type="EMBL" id="CP144541">
    <property type="protein sequence ID" value="WVW78564.1"/>
    <property type="molecule type" value="Genomic_DNA"/>
</dbReference>
<keyword evidence="3" id="KW-1185">Reference proteome</keyword>
<feature type="region of interest" description="Disordered" evidence="1">
    <location>
        <begin position="115"/>
        <end position="135"/>
    </location>
</feature>
<feature type="compositionally biased region" description="Basic and acidic residues" evidence="1">
    <location>
        <begin position="291"/>
        <end position="301"/>
    </location>
</feature>
<proteinExistence type="predicted"/>
<dbReference type="GeneID" id="30208292"/>
<feature type="region of interest" description="Disordered" evidence="1">
    <location>
        <begin position="162"/>
        <end position="251"/>
    </location>
</feature>
<protein>
    <submittedName>
        <fullName evidence="2">Uncharacterized protein</fullName>
    </submittedName>
</protein>
<feature type="region of interest" description="Disordered" evidence="1">
    <location>
        <begin position="491"/>
        <end position="538"/>
    </location>
</feature>
<feature type="compositionally biased region" description="Basic residues" evidence="1">
    <location>
        <begin position="183"/>
        <end position="197"/>
    </location>
</feature>
<name>A0AAJ8K0B1_9TREE</name>
<feature type="region of interest" description="Disordered" evidence="1">
    <location>
        <begin position="52"/>
        <end position="102"/>
    </location>
</feature>
<sequence>MNHRHLSRSSTQPLAPTDLNPQPLNRSTGIEHLAESSKSRKFRAMEVVSKIGRALSITKSKDRKVSLDEATSAFPTQPSKRYQQDEGLRPKPLKPHVTGPVMMPLRDDEWINRGRRRGAQPPIPLRSRHPTSSVQVAPEPLYSPEWNHSLQARSLFEMPLSTVPVPETGHRDPFSTTHSTPRSSHRPQRADRHRHHPTSTASALEERPLNTFSESHGKRPITRDKPSSNLLREATTPHKLKDNVSRRKPIPSSYLNESFESLIERTTPTSVKESWRPLNIVRRPSSIMLDNVKHHETKDTIHTPPTPNSGRPSSFHSPSPSPSPTPSAGCVGTFEDSLLHDQPENSFEVGQDNLYDEVLTSWNLPPLSRSNSLALDKIPTSSIRPEEREQEKLSKSTGMLDHHMRKERETELKSVPAFYPSGRSFEPIRTIRCSDMLRTAQYGNPIYPQQGRGDKRKMSGRVKKAVEVFEGRRDPSESPPTPWKEMAKLLKRKESDSSIRLQDETRRMMSEAREKMSRPKARSRSKSDDWFGSFRKYR</sequence>
<feature type="compositionally biased region" description="Basic and acidic residues" evidence="1">
    <location>
        <begin position="215"/>
        <end position="226"/>
    </location>
</feature>